<name>A0A8K0JGZ9_9TREE</name>
<evidence type="ECO:0000313" key="2">
    <source>
        <dbReference type="Proteomes" id="UP000812966"/>
    </source>
</evidence>
<dbReference type="Proteomes" id="UP000812966">
    <property type="component" value="Unassembled WGS sequence"/>
</dbReference>
<comment type="caution">
    <text evidence="1">The sequence shown here is derived from an EMBL/GenBank/DDBJ whole genome shotgun (WGS) entry which is preliminary data.</text>
</comment>
<evidence type="ECO:0000313" key="1">
    <source>
        <dbReference type="EMBL" id="KAG7529775.1"/>
    </source>
</evidence>
<accession>A0A8K0JGZ9</accession>
<dbReference type="EMBL" id="JABELV010000136">
    <property type="protein sequence ID" value="KAG7529775.1"/>
    <property type="molecule type" value="Genomic_DNA"/>
</dbReference>
<keyword evidence="2" id="KW-1185">Reference proteome</keyword>
<protein>
    <submittedName>
        <fullName evidence="1">Uncharacterized protein</fullName>
    </submittedName>
</protein>
<reference evidence="1" key="1">
    <citation type="submission" date="2020-04" db="EMBL/GenBank/DDBJ databases">
        <title>Analysis of mating type loci in Filobasidium floriforme.</title>
        <authorList>
            <person name="Nowrousian M."/>
        </authorList>
    </citation>
    <scope>NUCLEOTIDE SEQUENCE</scope>
    <source>
        <strain evidence="1">CBS 6242</strain>
    </source>
</reference>
<sequence length="78" mass="8532">MLNTQIPISWSLFSASALGFCPNCRFRPINQIKGPPRCSSPTRTSLFDAQRAGTDHLKREPKSASAFVRAGIGPRDVT</sequence>
<organism evidence="1 2">
    <name type="scientific">Filobasidium floriforme</name>
    <dbReference type="NCBI Taxonomy" id="5210"/>
    <lineage>
        <taxon>Eukaryota</taxon>
        <taxon>Fungi</taxon>
        <taxon>Dikarya</taxon>
        <taxon>Basidiomycota</taxon>
        <taxon>Agaricomycotina</taxon>
        <taxon>Tremellomycetes</taxon>
        <taxon>Filobasidiales</taxon>
        <taxon>Filobasidiaceae</taxon>
        <taxon>Filobasidium</taxon>
    </lineage>
</organism>
<dbReference type="AlphaFoldDB" id="A0A8K0JGZ9"/>
<gene>
    <name evidence="1" type="ORF">FFLO_05415</name>
</gene>
<proteinExistence type="predicted"/>